<protein>
    <recommendedName>
        <fullName evidence="1">HEAT repeat-containing protein 6</fullName>
    </recommendedName>
</protein>
<dbReference type="SUPFAM" id="SSF48371">
    <property type="entry name" value="ARM repeat"/>
    <property type="match status" value="2"/>
</dbReference>
<keyword evidence="5" id="KW-1185">Reference proteome</keyword>
<feature type="compositionally biased region" description="Polar residues" evidence="2">
    <location>
        <begin position="591"/>
        <end position="637"/>
    </location>
</feature>
<dbReference type="Gene3D" id="1.25.10.10">
    <property type="entry name" value="Leucine-rich Repeat Variant"/>
    <property type="match status" value="3"/>
</dbReference>
<evidence type="ECO:0000256" key="2">
    <source>
        <dbReference type="SAM" id="MobiDB-lite"/>
    </source>
</evidence>
<name>A0A210PTJ4_MIZYE</name>
<dbReference type="Proteomes" id="UP000242188">
    <property type="component" value="Unassembled WGS sequence"/>
</dbReference>
<evidence type="ECO:0000256" key="1">
    <source>
        <dbReference type="ARBA" id="ARBA00015263"/>
    </source>
</evidence>
<reference evidence="4 5" key="1">
    <citation type="journal article" date="2017" name="Nat. Ecol. Evol.">
        <title>Scallop genome provides insights into evolution of bilaterian karyotype and development.</title>
        <authorList>
            <person name="Wang S."/>
            <person name="Zhang J."/>
            <person name="Jiao W."/>
            <person name="Li J."/>
            <person name="Xun X."/>
            <person name="Sun Y."/>
            <person name="Guo X."/>
            <person name="Huan P."/>
            <person name="Dong B."/>
            <person name="Zhang L."/>
            <person name="Hu X."/>
            <person name="Sun X."/>
            <person name="Wang J."/>
            <person name="Zhao C."/>
            <person name="Wang Y."/>
            <person name="Wang D."/>
            <person name="Huang X."/>
            <person name="Wang R."/>
            <person name="Lv J."/>
            <person name="Li Y."/>
            <person name="Zhang Z."/>
            <person name="Liu B."/>
            <person name="Lu W."/>
            <person name="Hui Y."/>
            <person name="Liang J."/>
            <person name="Zhou Z."/>
            <person name="Hou R."/>
            <person name="Li X."/>
            <person name="Liu Y."/>
            <person name="Li H."/>
            <person name="Ning X."/>
            <person name="Lin Y."/>
            <person name="Zhao L."/>
            <person name="Xing Q."/>
            <person name="Dou J."/>
            <person name="Li Y."/>
            <person name="Mao J."/>
            <person name="Guo H."/>
            <person name="Dou H."/>
            <person name="Li T."/>
            <person name="Mu C."/>
            <person name="Jiang W."/>
            <person name="Fu Q."/>
            <person name="Fu X."/>
            <person name="Miao Y."/>
            <person name="Liu J."/>
            <person name="Yu Q."/>
            <person name="Li R."/>
            <person name="Liao H."/>
            <person name="Li X."/>
            <person name="Kong Y."/>
            <person name="Jiang Z."/>
            <person name="Chourrout D."/>
            <person name="Li R."/>
            <person name="Bao Z."/>
        </authorList>
    </citation>
    <scope>NUCLEOTIDE SEQUENCE [LARGE SCALE GENOMIC DNA]</scope>
    <source>
        <strain evidence="4 5">PY_sf001</strain>
    </source>
</reference>
<dbReference type="InterPro" id="IPR011989">
    <property type="entry name" value="ARM-like"/>
</dbReference>
<accession>A0A210PTJ4</accession>
<feature type="region of interest" description="Disordered" evidence="2">
    <location>
        <begin position="271"/>
        <end position="349"/>
    </location>
</feature>
<evidence type="ECO:0000313" key="4">
    <source>
        <dbReference type="EMBL" id="OWF39764.1"/>
    </source>
</evidence>
<feature type="compositionally biased region" description="Polar residues" evidence="2">
    <location>
        <begin position="324"/>
        <end position="346"/>
    </location>
</feature>
<feature type="compositionally biased region" description="Low complexity" evidence="2">
    <location>
        <begin position="640"/>
        <end position="656"/>
    </location>
</feature>
<feature type="domain" description="DUF4042" evidence="3">
    <location>
        <begin position="386"/>
        <end position="566"/>
    </location>
</feature>
<organism evidence="4 5">
    <name type="scientific">Mizuhopecten yessoensis</name>
    <name type="common">Japanese scallop</name>
    <name type="synonym">Patinopecten yessoensis</name>
    <dbReference type="NCBI Taxonomy" id="6573"/>
    <lineage>
        <taxon>Eukaryota</taxon>
        <taxon>Metazoa</taxon>
        <taxon>Spiralia</taxon>
        <taxon>Lophotrochozoa</taxon>
        <taxon>Mollusca</taxon>
        <taxon>Bivalvia</taxon>
        <taxon>Autobranchia</taxon>
        <taxon>Pteriomorphia</taxon>
        <taxon>Pectinida</taxon>
        <taxon>Pectinoidea</taxon>
        <taxon>Pectinidae</taxon>
        <taxon>Mizuhopecten</taxon>
    </lineage>
</organism>
<feature type="region of interest" description="Disordered" evidence="2">
    <location>
        <begin position="361"/>
        <end position="382"/>
    </location>
</feature>
<dbReference type="AlphaFoldDB" id="A0A210PTJ4"/>
<evidence type="ECO:0000313" key="5">
    <source>
        <dbReference type="Proteomes" id="UP000242188"/>
    </source>
</evidence>
<dbReference type="PANTHER" id="PTHR13366">
    <property type="entry name" value="MALARIA ANTIGEN-RELATED"/>
    <property type="match status" value="1"/>
</dbReference>
<dbReference type="InterPro" id="IPR025283">
    <property type="entry name" value="DUF4042"/>
</dbReference>
<gene>
    <name evidence="4" type="ORF">KP79_PYT16546</name>
</gene>
<dbReference type="PANTHER" id="PTHR13366:SF0">
    <property type="entry name" value="HEAT REPEAT-CONTAINING PROTEIN 6"/>
    <property type="match status" value="1"/>
</dbReference>
<sequence length="1191" mass="132124">MEDADGSLAERERFLQCFKRLNGFNYRRDDEASRTNFNLLLDEINSMEYYMRIVREDEANRLITKFCTVVPLYEERFLVKVCQAIFNFTAKQQLTLTEKTLHLVTEYLISALQRCQPWTRSEILLALGAVVYECCGQLTKYHDTLLNKQQGVLIPLLSDPIGDEAVLRGVIQCIENLTIKVAGQSYLEDHHTLTCFEVFMNILHTVRASKIETNIKCKVLICSLRGLQNILGATKIMPTDQLGSLLAGIRTYMFHGLSSFPVNIPERLYPTPLRQYDTSPSGQSTPHGEQKPEEETQGASKSQASKKSKKKKAKKSPEKSNKSQDGNRTTLTSDNGQSEGQGSVTTVGLDAAVDTRPVWAKIGSSDSDYSDTEGGQGSRLRSHHTKVRQCALVCLHTVIKTTDRRLMFGYWSSFIPDSSAAGNSPQVQTLFTIILKDPSPKCRMGALAALTALVDGTKTFLAAAEDSDQITAFTPFSSILGSTIRELHRCLLLALVSENYPLTLTQLIKCIAILISNVPYQRMKPGLLSRVIKLVRNFLNHRDPNVRVACLTCFGAVAAIQPPLMEICHIMQPSIPPLSASLAQPAPPVNQQPGDVDSQSESRNSRLGSAQGNQLSESSGNSKADYSTNDGQLQSLSPEVVTPPVGQGSGSGSVSPGALTPVYSDKLLQAHARDTSWLIKLCMRNILPFTDHHGNWTEPHFEPLPVRLESLQVLAHLTKGYFPIIRNGLAVLRDLIHKCIQDSDQVVRLHTIKLLDVLTQVILQDVQAAETDGPGNRVNIDLAKEFWVFMLMGPLPSILQMEANNAVRATSCDCISNVGPEVFAVLPMDKRILCITLVLGLTSDDDRIVRSAAVRAVGVYVLYPCLREDVSFIADAANSILKSMADSSLNVRLKTAWSLANLCDALVLNKTEGDVQFLQDFSNLLLQKLFTTATKACQDSDKVRSNAVRALGNLMRYLPRSSLEKCTFKIPVEEGVKALVKNISSGTMKVRWNACYAVSNLFKNSLLNQASTEWMKDIILALCAVVRDCKNFKVRINAALALGSPPDRDQYGTVDLFISVWEALIRGLETAEEITDFTEYKYRGNLNNQICTTIIHLVTMTQYNDLDRVGELLEVNFDLLLDNLDKFQQSQGKKTEFEAECVAAQQRLAMFGDSKLSHRQGKAVERLTQLAFADEIVDRKQEKSAFVQTYD</sequence>
<evidence type="ECO:0000259" key="3">
    <source>
        <dbReference type="Pfam" id="PF13251"/>
    </source>
</evidence>
<feature type="region of interest" description="Disordered" evidence="2">
    <location>
        <begin position="581"/>
        <end position="656"/>
    </location>
</feature>
<dbReference type="STRING" id="6573.A0A210PTJ4"/>
<proteinExistence type="predicted"/>
<dbReference type="Pfam" id="PF13251">
    <property type="entry name" value="DUF4042"/>
    <property type="match status" value="1"/>
</dbReference>
<dbReference type="InterPro" id="IPR016024">
    <property type="entry name" value="ARM-type_fold"/>
</dbReference>
<dbReference type="InterPro" id="IPR052107">
    <property type="entry name" value="HEAT6"/>
</dbReference>
<feature type="compositionally biased region" description="Basic residues" evidence="2">
    <location>
        <begin position="304"/>
        <end position="314"/>
    </location>
</feature>
<dbReference type="OrthoDB" id="66533at2759"/>
<dbReference type="EMBL" id="NEDP02005510">
    <property type="protein sequence ID" value="OWF39764.1"/>
    <property type="molecule type" value="Genomic_DNA"/>
</dbReference>
<feature type="compositionally biased region" description="Polar residues" evidence="2">
    <location>
        <begin position="276"/>
        <end position="287"/>
    </location>
</feature>
<comment type="caution">
    <text evidence="4">The sequence shown here is derived from an EMBL/GenBank/DDBJ whole genome shotgun (WGS) entry which is preliminary data.</text>
</comment>